<evidence type="ECO:0000313" key="6">
    <source>
        <dbReference type="EMBL" id="MEN3537373.1"/>
    </source>
</evidence>
<organism evidence="6 7">
    <name type="scientific">Microbispora maris</name>
    <dbReference type="NCBI Taxonomy" id="3144104"/>
    <lineage>
        <taxon>Bacteria</taxon>
        <taxon>Bacillati</taxon>
        <taxon>Actinomycetota</taxon>
        <taxon>Actinomycetes</taxon>
        <taxon>Streptosporangiales</taxon>
        <taxon>Streptosporangiaceae</taxon>
        <taxon>Microbispora</taxon>
    </lineage>
</organism>
<sequence length="776" mass="82043">MCWGRRKRPGRRCSIRPSDGAAPPLVTEYVLKVHNRCDLACDHCYVYEHADQSWRRKPRAIGGATVRWAARRIAEHAAAHGLGEIRVVLHGGEPLLLGAAGLREVLAVLRSRVDPVCRLDLRVHTNGVLLDETLCALFDEYAVRVGVSLDGDRAANDRHRRFADGRSSHPHVRRALELLRRREYRHLYAGLLCTVDPANDPIAVYEALLAESPPSLDLLLPHATWDHPPPRPGGGTPYADWLGRVHARWASDGRPVAIRLFDSMLSAAAGGPSLGESVGLDPVNLLVIETDGGWEQADSLKTAFDGAPETGLNVRTHAVDAVAALPGPAARRGGLAALCETCRSCEVVRVCGGGLYAHRFRTGSGFANPSVYCPDLKALAGRVVPAAEAAPAPGAGAAGRAAHTLSPADFDSLARGPGDPAAVAALAQAGLSLTRALVARVGSGLPDGAGELEEAAREGLALLARVDLERPAAVAEVLAHPCTAVWASRCLRPPRAARATLDLAHLAGIAASAALHAGMEAEVPLPVRDGSLHLPALGVLRLGPQAGRTVRVSVSSRGLFAAGRRVTGQDPRWLPVRSAGFGARTVLVDDLDAFRGRPGWRPAGRLSENRWEGWRTCLEAAGKRLEQDTPAYARALGAGLRAVVPLRPGPPRGHRAGGPRHPLGAVGLAPPGTGGLEAALLREFQFAKLDALTTLHGLVEVTSEAPARTLRETYARLAQAELWRVTPGADARTRFGRLSARIHEAIDALTASGTLTPHGARFVAGMRATAGAWAGN</sequence>
<evidence type="ECO:0000256" key="4">
    <source>
        <dbReference type="ARBA" id="ARBA00023014"/>
    </source>
</evidence>
<dbReference type="InterPro" id="IPR026337">
    <property type="entry name" value="AKG_HExxH"/>
</dbReference>
<evidence type="ECO:0000256" key="2">
    <source>
        <dbReference type="ARBA" id="ARBA00022723"/>
    </source>
</evidence>
<dbReference type="SFLD" id="SFLDS00029">
    <property type="entry name" value="Radical_SAM"/>
    <property type="match status" value="1"/>
</dbReference>
<evidence type="ECO:0000313" key="7">
    <source>
        <dbReference type="Proteomes" id="UP001447516"/>
    </source>
</evidence>
<dbReference type="SFLD" id="SFLDG01067">
    <property type="entry name" value="SPASM/twitch_domain_containing"/>
    <property type="match status" value="1"/>
</dbReference>
<dbReference type="PANTHER" id="PTHR43273:SF8">
    <property type="entry name" value="RADICAL SAM DOMAIN PROTEIN"/>
    <property type="match status" value="1"/>
</dbReference>
<gene>
    <name evidence="6" type="ORF">AAH991_19835</name>
</gene>
<keyword evidence="3" id="KW-0408">Iron</keyword>
<dbReference type="PROSITE" id="PS51918">
    <property type="entry name" value="RADICAL_SAM"/>
    <property type="match status" value="1"/>
</dbReference>
<dbReference type="NCBIfam" id="TIGR04269">
    <property type="entry name" value="SAM_SPASM_FxsB"/>
    <property type="match status" value="1"/>
</dbReference>
<dbReference type="CDD" id="cd01335">
    <property type="entry name" value="Radical_SAM"/>
    <property type="match status" value="1"/>
</dbReference>
<name>A0ABV0AQ33_9ACTN</name>
<dbReference type="InterPro" id="IPR007197">
    <property type="entry name" value="rSAM"/>
</dbReference>
<keyword evidence="4" id="KW-0411">Iron-sulfur</keyword>
<keyword evidence="2" id="KW-0479">Metal-binding</keyword>
<keyword evidence="7" id="KW-1185">Reference proteome</keyword>
<evidence type="ECO:0000256" key="3">
    <source>
        <dbReference type="ARBA" id="ARBA00023004"/>
    </source>
</evidence>
<dbReference type="NCBIfam" id="TIGR04267">
    <property type="entry name" value="mod_HExxH"/>
    <property type="match status" value="1"/>
</dbReference>
<dbReference type="Proteomes" id="UP001447516">
    <property type="component" value="Unassembled WGS sequence"/>
</dbReference>
<evidence type="ECO:0000256" key="1">
    <source>
        <dbReference type="ARBA" id="ARBA00022691"/>
    </source>
</evidence>
<feature type="domain" description="Radical SAM core" evidence="5">
    <location>
        <begin position="23"/>
        <end position="272"/>
    </location>
</feature>
<dbReference type="InterPro" id="IPR023867">
    <property type="entry name" value="Sulphatase_maturase_rSAM"/>
</dbReference>
<dbReference type="Pfam" id="PF04055">
    <property type="entry name" value="Radical_SAM"/>
    <property type="match status" value="1"/>
</dbReference>
<keyword evidence="1" id="KW-0949">S-adenosyl-L-methionine</keyword>
<dbReference type="InterPro" id="IPR026335">
    <property type="entry name" value="rSAM_SPASM_FxsB"/>
</dbReference>
<dbReference type="SFLD" id="SFLDG01386">
    <property type="entry name" value="main_SPASM_domain-containing"/>
    <property type="match status" value="1"/>
</dbReference>
<dbReference type="EMBL" id="JBDJAW010000015">
    <property type="protein sequence ID" value="MEN3537373.1"/>
    <property type="molecule type" value="Genomic_DNA"/>
</dbReference>
<comment type="caution">
    <text evidence="6">The sequence shown here is derived from an EMBL/GenBank/DDBJ whole genome shotgun (WGS) entry which is preliminary data.</text>
</comment>
<protein>
    <submittedName>
        <fullName evidence="6">FxsB family cyclophane-forming radical SAM/SPASM peptide maturase</fullName>
    </submittedName>
</protein>
<dbReference type="PANTHER" id="PTHR43273">
    <property type="entry name" value="ANAEROBIC SULFATASE-MATURATING ENZYME HOMOLOG ASLB-RELATED"/>
    <property type="match status" value="1"/>
</dbReference>
<dbReference type="Gene3D" id="3.20.20.70">
    <property type="entry name" value="Aldolase class I"/>
    <property type="match status" value="1"/>
</dbReference>
<dbReference type="InterPro" id="IPR013785">
    <property type="entry name" value="Aldolase_TIM"/>
</dbReference>
<evidence type="ECO:0000259" key="5">
    <source>
        <dbReference type="PROSITE" id="PS51918"/>
    </source>
</evidence>
<dbReference type="RefSeq" id="WP_346227345.1">
    <property type="nucleotide sequence ID" value="NZ_JBDJAW010000015.1"/>
</dbReference>
<dbReference type="SFLD" id="SFLDG01072">
    <property type="entry name" value="dehydrogenase_like"/>
    <property type="match status" value="1"/>
</dbReference>
<dbReference type="SUPFAM" id="SSF102114">
    <property type="entry name" value="Radical SAM enzymes"/>
    <property type="match status" value="1"/>
</dbReference>
<dbReference type="InterPro" id="IPR058240">
    <property type="entry name" value="rSAM_sf"/>
</dbReference>
<reference evidence="6 7" key="1">
    <citation type="submission" date="2024-05" db="EMBL/GenBank/DDBJ databases">
        <title>Microbispora sp.ZYX-F-249.</title>
        <authorList>
            <person name="Xie H."/>
        </authorList>
    </citation>
    <scope>NUCLEOTIDE SEQUENCE [LARGE SCALE GENOMIC DNA]</scope>
    <source>
        <strain evidence="6 7">ZYX-F-249</strain>
    </source>
</reference>
<accession>A0ABV0AQ33</accession>
<proteinExistence type="predicted"/>